<keyword evidence="2" id="KW-0862">Zinc</keyword>
<dbReference type="Gene3D" id="3.30.40.10">
    <property type="entry name" value="Zinc/RING finger domain, C3HC4 (zinc finger)"/>
    <property type="match status" value="1"/>
</dbReference>
<dbReference type="PANTHER" id="PTHR13459">
    <property type="entry name" value="E3 UBIQUITIN-PROTEIN LIGASE RNF220 ISOFORM X1"/>
    <property type="match status" value="1"/>
</dbReference>
<keyword evidence="1 3" id="KW-0863">Zinc-finger</keyword>
<evidence type="ECO:0000256" key="3">
    <source>
        <dbReference type="PROSITE-ProRule" id="PRU00175"/>
    </source>
</evidence>
<dbReference type="EMBL" id="LR899544">
    <property type="protein sequence ID" value="CAD7240374.1"/>
    <property type="molecule type" value="Genomic_DNA"/>
</dbReference>
<dbReference type="InterPro" id="IPR031824">
    <property type="entry name" value="RNF220_mid"/>
</dbReference>
<protein>
    <recommendedName>
        <fullName evidence="5">RING-type domain-containing protein</fullName>
    </recommendedName>
</protein>
<feature type="region of interest" description="Disordered" evidence="4">
    <location>
        <begin position="179"/>
        <end position="229"/>
    </location>
</feature>
<dbReference type="InterPro" id="IPR013083">
    <property type="entry name" value="Znf_RING/FYVE/PHD"/>
</dbReference>
<feature type="compositionally biased region" description="Polar residues" evidence="4">
    <location>
        <begin position="388"/>
        <end position="398"/>
    </location>
</feature>
<gene>
    <name evidence="6" type="ORF">DSTB1V02_LOCUS398</name>
</gene>
<dbReference type="AlphaFoldDB" id="A0A7R8X0D2"/>
<dbReference type="GO" id="GO:0016567">
    <property type="term" value="P:protein ubiquitination"/>
    <property type="evidence" value="ECO:0007669"/>
    <property type="project" value="TreeGrafter"/>
</dbReference>
<evidence type="ECO:0000256" key="2">
    <source>
        <dbReference type="ARBA" id="ARBA00022833"/>
    </source>
</evidence>
<dbReference type="InterPro" id="IPR001841">
    <property type="entry name" value="Znf_RING"/>
</dbReference>
<evidence type="ECO:0000256" key="4">
    <source>
        <dbReference type="SAM" id="MobiDB-lite"/>
    </source>
</evidence>
<evidence type="ECO:0000259" key="5">
    <source>
        <dbReference type="PROSITE" id="PS50089"/>
    </source>
</evidence>
<dbReference type="PANTHER" id="PTHR13459:SF1">
    <property type="entry name" value="E3 UBIQUITIN-PROTEIN LIGASE RNF220 ISOFORM X1"/>
    <property type="match status" value="1"/>
</dbReference>
<dbReference type="GO" id="GO:0008270">
    <property type="term" value="F:zinc ion binding"/>
    <property type="evidence" value="ECO:0007669"/>
    <property type="project" value="UniProtKB-KW"/>
</dbReference>
<evidence type="ECO:0000256" key="1">
    <source>
        <dbReference type="ARBA" id="ARBA00022771"/>
    </source>
</evidence>
<dbReference type="GO" id="GO:0061630">
    <property type="term" value="F:ubiquitin protein ligase activity"/>
    <property type="evidence" value="ECO:0007669"/>
    <property type="project" value="TreeGrafter"/>
</dbReference>
<reference evidence="6" key="1">
    <citation type="submission" date="2020-11" db="EMBL/GenBank/DDBJ databases">
        <authorList>
            <person name="Tran Van P."/>
        </authorList>
    </citation>
    <scope>NUCLEOTIDE SEQUENCE</scope>
</reference>
<keyword evidence="7" id="KW-1185">Reference proteome</keyword>
<feature type="region of interest" description="Disordered" evidence="4">
    <location>
        <begin position="371"/>
        <end position="398"/>
    </location>
</feature>
<dbReference type="EMBL" id="CAJPEV010000027">
    <property type="protein sequence ID" value="CAG0879035.1"/>
    <property type="molecule type" value="Genomic_DNA"/>
</dbReference>
<dbReference type="Proteomes" id="UP000677054">
    <property type="component" value="Unassembled WGS sequence"/>
</dbReference>
<dbReference type="Pfam" id="PF15926">
    <property type="entry name" value="RNF220"/>
    <property type="match status" value="2"/>
</dbReference>
<name>A0A7R8X0D2_9CRUS</name>
<keyword evidence="1 3" id="KW-0479">Metal-binding</keyword>
<sequence length="458" mass="50722">MPRVEKTRWSVGPGSPKTQIYDLRPFVSIDLVLFLNMFVYYHLGFSGGERRLADGIPSPGLSLAGERGRGVPPHSRRGLLSRLTPVGEDFLYTSTTSLLGNSDGKELLSGIQLSGGNPLGFRALEGFPCTFPSHLLPQLHPAFTVPTSTPSVPFTFSAFSPSAFAPPLSSLARGLPPPPFGRSCFKPSQTHSPQGFKEELSSPRSDPSPDVAKDLTPKSRSPRSGAGGMLDCPACGEMVSTADLPTHLAHELERLMDTPFSRKSPSRHFDDDSRWETYHRVRSNRQQRLRLKNRRGRSNEDFPLPNGSLIHKVEEGQETMKDDPYITRHGFLRSTKGEEDEGDVVVDGDDTSIFGPPQYSDADVIRAQELHREGEEGGGGISEKEQTRSSTESPTDGFNSQQLDKCFICKNPYLKPLVSISCWHVHCETCWLRSLGSEKLCPQCKNITRPTELRRIYL</sequence>
<dbReference type="Pfam" id="PF13923">
    <property type="entry name" value="zf-C3HC4_2"/>
    <property type="match status" value="1"/>
</dbReference>
<evidence type="ECO:0000313" key="7">
    <source>
        <dbReference type="Proteomes" id="UP000677054"/>
    </source>
</evidence>
<organism evidence="6">
    <name type="scientific">Darwinula stevensoni</name>
    <dbReference type="NCBI Taxonomy" id="69355"/>
    <lineage>
        <taxon>Eukaryota</taxon>
        <taxon>Metazoa</taxon>
        <taxon>Ecdysozoa</taxon>
        <taxon>Arthropoda</taxon>
        <taxon>Crustacea</taxon>
        <taxon>Oligostraca</taxon>
        <taxon>Ostracoda</taxon>
        <taxon>Podocopa</taxon>
        <taxon>Podocopida</taxon>
        <taxon>Darwinulocopina</taxon>
        <taxon>Darwinuloidea</taxon>
        <taxon>Darwinulidae</taxon>
        <taxon>Darwinula</taxon>
    </lineage>
</organism>
<dbReference type="PROSITE" id="PS50089">
    <property type="entry name" value="ZF_RING_2"/>
    <property type="match status" value="1"/>
</dbReference>
<proteinExistence type="predicted"/>
<dbReference type="SUPFAM" id="SSF57850">
    <property type="entry name" value="RING/U-box"/>
    <property type="match status" value="1"/>
</dbReference>
<feature type="domain" description="RING-type" evidence="5">
    <location>
        <begin position="406"/>
        <end position="445"/>
    </location>
</feature>
<dbReference type="InterPro" id="IPR052443">
    <property type="entry name" value="E3_ubiq-ligase_RNF220-like"/>
</dbReference>
<dbReference type="OrthoDB" id="6270329at2759"/>
<accession>A0A7R8X0D2</accession>
<evidence type="ECO:0000313" key="6">
    <source>
        <dbReference type="EMBL" id="CAD7240374.1"/>
    </source>
</evidence>